<dbReference type="InterPro" id="IPR016032">
    <property type="entry name" value="Sig_transdc_resp-reg_C-effctor"/>
</dbReference>
<name>A0A937RTY8_9ACTN</name>
<dbReference type="PRINTS" id="PR00038">
    <property type="entry name" value="HTHLUXR"/>
</dbReference>
<sequence>MAIRVLLAEDDALLRHGLATLIGRADGVELVGAVTDRPSLEQSVRELAPDVVVTDIRMPPTRTDEGIQVAAWLRREHPATGVVVLSQFAEATYALALLEGGSAGRAYLLKERVAGLDELLRAIRAVANGESVIDPAVVEGLVAANTRRSHSELDRLTPREREVLSQMAQGWSNAAIAASLVLSERAVEKHSNSIFAKLGLTDEPDLNRRVKAVLLYLHSGHEKAAGAASPKPSSRLPGAGRVVRGG</sequence>
<dbReference type="SUPFAM" id="SSF46894">
    <property type="entry name" value="C-terminal effector domain of the bipartite response regulators"/>
    <property type="match status" value="1"/>
</dbReference>
<dbReference type="AlphaFoldDB" id="A0A937RTY8"/>
<dbReference type="Proteomes" id="UP000604475">
    <property type="component" value="Unassembled WGS sequence"/>
</dbReference>
<dbReference type="SUPFAM" id="SSF52172">
    <property type="entry name" value="CheY-like"/>
    <property type="match status" value="1"/>
</dbReference>
<evidence type="ECO:0000313" key="9">
    <source>
        <dbReference type="EMBL" id="MBL7632753.1"/>
    </source>
</evidence>
<feature type="domain" description="Response regulatory" evidence="8">
    <location>
        <begin position="4"/>
        <end position="127"/>
    </location>
</feature>
<dbReference type="GO" id="GO:0003677">
    <property type="term" value="F:DNA binding"/>
    <property type="evidence" value="ECO:0007669"/>
    <property type="project" value="UniProtKB-KW"/>
</dbReference>
<dbReference type="SMART" id="SM00421">
    <property type="entry name" value="HTH_LUXR"/>
    <property type="match status" value="1"/>
</dbReference>
<feature type="modified residue" description="4-aspartylphosphate" evidence="5">
    <location>
        <position position="55"/>
    </location>
</feature>
<dbReference type="InterPro" id="IPR058245">
    <property type="entry name" value="NreC/VraR/RcsB-like_REC"/>
</dbReference>
<evidence type="ECO:0000256" key="5">
    <source>
        <dbReference type="PROSITE-ProRule" id="PRU00169"/>
    </source>
</evidence>
<keyword evidence="1 5" id="KW-0597">Phosphoprotein</keyword>
<evidence type="ECO:0000256" key="1">
    <source>
        <dbReference type="ARBA" id="ARBA00022553"/>
    </source>
</evidence>
<feature type="region of interest" description="Disordered" evidence="6">
    <location>
        <begin position="224"/>
        <end position="246"/>
    </location>
</feature>
<organism evidence="9 10">
    <name type="scientific">Frankia nepalensis</name>
    <dbReference type="NCBI Taxonomy" id="1836974"/>
    <lineage>
        <taxon>Bacteria</taxon>
        <taxon>Bacillati</taxon>
        <taxon>Actinomycetota</taxon>
        <taxon>Actinomycetes</taxon>
        <taxon>Frankiales</taxon>
        <taxon>Frankiaceae</taxon>
        <taxon>Frankia</taxon>
    </lineage>
</organism>
<keyword evidence="4" id="KW-0804">Transcription</keyword>
<dbReference type="PROSITE" id="PS50043">
    <property type="entry name" value="HTH_LUXR_2"/>
    <property type="match status" value="1"/>
</dbReference>
<dbReference type="InterPro" id="IPR011006">
    <property type="entry name" value="CheY-like_superfamily"/>
</dbReference>
<dbReference type="CDD" id="cd17535">
    <property type="entry name" value="REC_NarL-like"/>
    <property type="match status" value="1"/>
</dbReference>
<dbReference type="Pfam" id="PF00072">
    <property type="entry name" value="Response_reg"/>
    <property type="match status" value="1"/>
</dbReference>
<dbReference type="Pfam" id="PF00196">
    <property type="entry name" value="GerE"/>
    <property type="match status" value="1"/>
</dbReference>
<evidence type="ECO:0000313" key="10">
    <source>
        <dbReference type="Proteomes" id="UP000604475"/>
    </source>
</evidence>
<dbReference type="InterPro" id="IPR001789">
    <property type="entry name" value="Sig_transdc_resp-reg_receiver"/>
</dbReference>
<dbReference type="RefSeq" id="WP_203007345.1">
    <property type="nucleotide sequence ID" value="NZ_JADWYU010000202.1"/>
</dbReference>
<keyword evidence="2" id="KW-0805">Transcription regulation</keyword>
<evidence type="ECO:0000256" key="4">
    <source>
        <dbReference type="ARBA" id="ARBA00023163"/>
    </source>
</evidence>
<evidence type="ECO:0000256" key="6">
    <source>
        <dbReference type="SAM" id="MobiDB-lite"/>
    </source>
</evidence>
<dbReference type="PANTHER" id="PTHR43214:SF24">
    <property type="entry name" value="TRANSCRIPTIONAL REGULATORY PROTEIN NARL-RELATED"/>
    <property type="match status" value="1"/>
</dbReference>
<keyword evidence="10" id="KW-1185">Reference proteome</keyword>
<dbReference type="EMBL" id="JAEACQ010000348">
    <property type="protein sequence ID" value="MBL7632753.1"/>
    <property type="molecule type" value="Genomic_DNA"/>
</dbReference>
<dbReference type="PROSITE" id="PS50110">
    <property type="entry name" value="RESPONSE_REGULATORY"/>
    <property type="match status" value="1"/>
</dbReference>
<keyword evidence="3" id="KW-0238">DNA-binding</keyword>
<dbReference type="Gene3D" id="3.40.50.2300">
    <property type="match status" value="1"/>
</dbReference>
<gene>
    <name evidence="9" type="ORF">I7412_37495</name>
</gene>
<dbReference type="CDD" id="cd06170">
    <property type="entry name" value="LuxR_C_like"/>
    <property type="match status" value="1"/>
</dbReference>
<proteinExistence type="predicted"/>
<reference evidence="9" key="1">
    <citation type="submission" date="2020-12" db="EMBL/GenBank/DDBJ databases">
        <title>Genomic characterization of non-nitrogen-fixing Frankia strains.</title>
        <authorList>
            <person name="Carlos-Shanley C."/>
            <person name="Guerra T."/>
            <person name="Hahn D."/>
        </authorList>
    </citation>
    <scope>NUCLEOTIDE SEQUENCE</scope>
    <source>
        <strain evidence="9">CN6</strain>
    </source>
</reference>
<evidence type="ECO:0000259" key="7">
    <source>
        <dbReference type="PROSITE" id="PS50043"/>
    </source>
</evidence>
<dbReference type="GO" id="GO:0000160">
    <property type="term" value="P:phosphorelay signal transduction system"/>
    <property type="evidence" value="ECO:0007669"/>
    <property type="project" value="InterPro"/>
</dbReference>
<dbReference type="InterPro" id="IPR039420">
    <property type="entry name" value="WalR-like"/>
</dbReference>
<feature type="domain" description="HTH luxR-type" evidence="7">
    <location>
        <begin position="149"/>
        <end position="214"/>
    </location>
</feature>
<accession>A0A937RTY8</accession>
<comment type="caution">
    <text evidence="9">The sequence shown here is derived from an EMBL/GenBank/DDBJ whole genome shotgun (WGS) entry which is preliminary data.</text>
</comment>
<dbReference type="SMART" id="SM00448">
    <property type="entry name" value="REC"/>
    <property type="match status" value="1"/>
</dbReference>
<evidence type="ECO:0000256" key="2">
    <source>
        <dbReference type="ARBA" id="ARBA00023015"/>
    </source>
</evidence>
<evidence type="ECO:0000259" key="8">
    <source>
        <dbReference type="PROSITE" id="PS50110"/>
    </source>
</evidence>
<dbReference type="PANTHER" id="PTHR43214">
    <property type="entry name" value="TWO-COMPONENT RESPONSE REGULATOR"/>
    <property type="match status" value="1"/>
</dbReference>
<feature type="compositionally biased region" description="Low complexity" evidence="6">
    <location>
        <begin position="225"/>
        <end position="234"/>
    </location>
</feature>
<dbReference type="InterPro" id="IPR000792">
    <property type="entry name" value="Tscrpt_reg_LuxR_C"/>
</dbReference>
<protein>
    <submittedName>
        <fullName evidence="9">Response regulator transcription factor</fullName>
    </submittedName>
</protein>
<evidence type="ECO:0000256" key="3">
    <source>
        <dbReference type="ARBA" id="ARBA00023125"/>
    </source>
</evidence>
<dbReference type="GO" id="GO:0006355">
    <property type="term" value="P:regulation of DNA-templated transcription"/>
    <property type="evidence" value="ECO:0007669"/>
    <property type="project" value="InterPro"/>
</dbReference>